<comment type="similarity">
    <text evidence="1">Belongs to the bacterial ribosomal protein bL21 family.</text>
</comment>
<dbReference type="PROSITE" id="PS01169">
    <property type="entry name" value="RIBOSOMAL_L21"/>
    <property type="match status" value="1"/>
</dbReference>
<dbReference type="InterPro" id="IPR018258">
    <property type="entry name" value="Ribosomal_bL21_CS"/>
</dbReference>
<proteinExistence type="inferred from homology"/>
<dbReference type="GO" id="GO:0005840">
    <property type="term" value="C:ribosome"/>
    <property type="evidence" value="ECO:0007669"/>
    <property type="project" value="UniProtKB-KW"/>
</dbReference>
<dbReference type="GO" id="GO:0003735">
    <property type="term" value="F:structural constituent of ribosome"/>
    <property type="evidence" value="ECO:0007669"/>
    <property type="project" value="InterPro"/>
</dbReference>
<dbReference type="InterPro" id="IPR028909">
    <property type="entry name" value="bL21-like"/>
</dbReference>
<gene>
    <name evidence="8" type="ORF">FH972_000461</name>
</gene>
<protein>
    <recommendedName>
        <fullName evidence="6">Large ribosomal subunit protein bL21m</fullName>
    </recommendedName>
</protein>
<organism evidence="8 9">
    <name type="scientific">Carpinus fangiana</name>
    <dbReference type="NCBI Taxonomy" id="176857"/>
    <lineage>
        <taxon>Eukaryota</taxon>
        <taxon>Viridiplantae</taxon>
        <taxon>Streptophyta</taxon>
        <taxon>Embryophyta</taxon>
        <taxon>Tracheophyta</taxon>
        <taxon>Spermatophyta</taxon>
        <taxon>Magnoliopsida</taxon>
        <taxon>eudicotyledons</taxon>
        <taxon>Gunneridae</taxon>
        <taxon>Pentapetalae</taxon>
        <taxon>rosids</taxon>
        <taxon>fabids</taxon>
        <taxon>Fagales</taxon>
        <taxon>Betulaceae</taxon>
        <taxon>Carpinus</taxon>
    </lineage>
</organism>
<dbReference type="InterPro" id="IPR036164">
    <property type="entry name" value="bL21-like_sf"/>
</dbReference>
<dbReference type="InterPro" id="IPR001787">
    <property type="entry name" value="Ribosomal_bL21"/>
</dbReference>
<keyword evidence="5" id="KW-0687">Ribonucleoprotein</keyword>
<evidence type="ECO:0000256" key="2">
    <source>
        <dbReference type="ARBA" id="ARBA00022730"/>
    </source>
</evidence>
<feature type="compositionally biased region" description="Acidic residues" evidence="7">
    <location>
        <begin position="70"/>
        <end position="97"/>
    </location>
</feature>
<dbReference type="SUPFAM" id="SSF141091">
    <property type="entry name" value="L21p-like"/>
    <property type="match status" value="1"/>
</dbReference>
<evidence type="ECO:0000313" key="8">
    <source>
        <dbReference type="EMBL" id="KAE7995690.1"/>
    </source>
</evidence>
<evidence type="ECO:0000256" key="3">
    <source>
        <dbReference type="ARBA" id="ARBA00022884"/>
    </source>
</evidence>
<name>A0A5N6QBU8_9ROSI</name>
<evidence type="ECO:0000256" key="6">
    <source>
        <dbReference type="ARBA" id="ARBA00044129"/>
    </source>
</evidence>
<keyword evidence="2" id="KW-0699">rRNA-binding</keyword>
<reference evidence="8 9" key="1">
    <citation type="submission" date="2019-06" db="EMBL/GenBank/DDBJ databases">
        <title>A chromosomal-level reference genome of Carpinus fangiana (Coryloideae, Betulaceae).</title>
        <authorList>
            <person name="Yang X."/>
            <person name="Wang Z."/>
            <person name="Zhang L."/>
            <person name="Hao G."/>
            <person name="Liu J."/>
            <person name="Yang Y."/>
        </authorList>
    </citation>
    <scope>NUCLEOTIDE SEQUENCE [LARGE SCALE GENOMIC DNA]</scope>
    <source>
        <strain evidence="8">Cfa_2016G</strain>
        <tissue evidence="8">Leaf</tissue>
    </source>
</reference>
<dbReference type="Proteomes" id="UP000327013">
    <property type="component" value="Chromosome 1"/>
</dbReference>
<evidence type="ECO:0000256" key="5">
    <source>
        <dbReference type="ARBA" id="ARBA00023274"/>
    </source>
</evidence>
<dbReference type="HAMAP" id="MF_01363">
    <property type="entry name" value="Ribosomal_bL21"/>
    <property type="match status" value="1"/>
</dbReference>
<dbReference type="PANTHER" id="PTHR21349:SF0">
    <property type="entry name" value="LARGE RIBOSOMAL SUBUNIT PROTEIN BL21M"/>
    <property type="match status" value="1"/>
</dbReference>
<dbReference type="EMBL" id="CM017321">
    <property type="protein sequence ID" value="KAE7995690.1"/>
    <property type="molecule type" value="Genomic_DNA"/>
</dbReference>
<dbReference type="GO" id="GO:0005737">
    <property type="term" value="C:cytoplasm"/>
    <property type="evidence" value="ECO:0007669"/>
    <property type="project" value="UniProtKB-ARBA"/>
</dbReference>
<feature type="region of interest" description="Disordered" evidence="7">
    <location>
        <begin position="39"/>
        <end position="111"/>
    </location>
</feature>
<accession>A0A5N6QBU8</accession>
<evidence type="ECO:0000256" key="1">
    <source>
        <dbReference type="ARBA" id="ARBA00008563"/>
    </source>
</evidence>
<dbReference type="PANTHER" id="PTHR21349">
    <property type="entry name" value="50S RIBOSOMAL PROTEIN L21"/>
    <property type="match status" value="1"/>
</dbReference>
<evidence type="ECO:0000256" key="7">
    <source>
        <dbReference type="SAM" id="MobiDB-lite"/>
    </source>
</evidence>
<sequence>MANRRCLHALSRRTWALFSTSTTLPSLRILLPLVTQPINPNASQFSRGVTTRSTHWSHPRHFSSNRESDDVSEDDDEDDDDEDDEDEEMSESDEEESVGNSSASGLKREYTAEEREAEAAAIGYKVVGPLERSDRVFKPYEAVFAVVQIGSHQFKVSNGDCIFTERLKFCEVNEKLILNKVLLIGSSTQTIIGRPIVPEAAVHAVVEEHALDAKVIIFKKKRRKNYRRTKGHRQELTKLRITDIQGIEKPELIVTGKPTKAAEKKPEKVPVTA</sequence>
<dbReference type="GO" id="GO:0019843">
    <property type="term" value="F:rRNA binding"/>
    <property type="evidence" value="ECO:0007669"/>
    <property type="project" value="UniProtKB-KW"/>
</dbReference>
<dbReference type="Pfam" id="PF00829">
    <property type="entry name" value="Ribosomal_L21p"/>
    <property type="match status" value="1"/>
</dbReference>
<dbReference type="OrthoDB" id="5994at2759"/>
<evidence type="ECO:0000313" key="9">
    <source>
        <dbReference type="Proteomes" id="UP000327013"/>
    </source>
</evidence>
<feature type="compositionally biased region" description="Polar residues" evidence="7">
    <location>
        <begin position="39"/>
        <end position="54"/>
    </location>
</feature>
<dbReference type="AlphaFoldDB" id="A0A5N6QBU8"/>
<dbReference type="GO" id="GO:1990904">
    <property type="term" value="C:ribonucleoprotein complex"/>
    <property type="evidence" value="ECO:0007669"/>
    <property type="project" value="UniProtKB-KW"/>
</dbReference>
<dbReference type="NCBIfam" id="TIGR00061">
    <property type="entry name" value="L21"/>
    <property type="match status" value="1"/>
</dbReference>
<keyword evidence="4" id="KW-0689">Ribosomal protein</keyword>
<evidence type="ECO:0000256" key="4">
    <source>
        <dbReference type="ARBA" id="ARBA00022980"/>
    </source>
</evidence>
<keyword evidence="3" id="KW-0694">RNA-binding</keyword>
<keyword evidence="9" id="KW-1185">Reference proteome</keyword>
<dbReference type="GO" id="GO:0006412">
    <property type="term" value="P:translation"/>
    <property type="evidence" value="ECO:0007669"/>
    <property type="project" value="InterPro"/>
</dbReference>